<proteinExistence type="predicted"/>
<dbReference type="AlphaFoldDB" id="A0AAE0YDX9"/>
<evidence type="ECO:0000313" key="2">
    <source>
        <dbReference type="Proteomes" id="UP001283361"/>
    </source>
</evidence>
<dbReference type="Proteomes" id="UP001283361">
    <property type="component" value="Unassembled WGS sequence"/>
</dbReference>
<name>A0AAE0YDX9_9GAST</name>
<organism evidence="1 2">
    <name type="scientific">Elysia crispata</name>
    <name type="common">lettuce slug</name>
    <dbReference type="NCBI Taxonomy" id="231223"/>
    <lineage>
        <taxon>Eukaryota</taxon>
        <taxon>Metazoa</taxon>
        <taxon>Spiralia</taxon>
        <taxon>Lophotrochozoa</taxon>
        <taxon>Mollusca</taxon>
        <taxon>Gastropoda</taxon>
        <taxon>Heterobranchia</taxon>
        <taxon>Euthyneura</taxon>
        <taxon>Panpulmonata</taxon>
        <taxon>Sacoglossa</taxon>
        <taxon>Placobranchoidea</taxon>
        <taxon>Plakobranchidae</taxon>
        <taxon>Elysia</taxon>
    </lineage>
</organism>
<comment type="caution">
    <text evidence="1">The sequence shown here is derived from an EMBL/GenBank/DDBJ whole genome shotgun (WGS) entry which is preliminary data.</text>
</comment>
<dbReference type="EMBL" id="JAWDGP010006429">
    <property type="protein sequence ID" value="KAK3741312.1"/>
    <property type="molecule type" value="Genomic_DNA"/>
</dbReference>
<reference evidence="1" key="1">
    <citation type="journal article" date="2023" name="G3 (Bethesda)">
        <title>A reference genome for the long-term kleptoplast-retaining sea slug Elysia crispata morphotype clarki.</title>
        <authorList>
            <person name="Eastman K.E."/>
            <person name="Pendleton A.L."/>
            <person name="Shaikh M.A."/>
            <person name="Suttiyut T."/>
            <person name="Ogas R."/>
            <person name="Tomko P."/>
            <person name="Gavelis G."/>
            <person name="Widhalm J.R."/>
            <person name="Wisecaver J.H."/>
        </authorList>
    </citation>
    <scope>NUCLEOTIDE SEQUENCE</scope>
    <source>
        <strain evidence="1">ECLA1</strain>
    </source>
</reference>
<evidence type="ECO:0000313" key="1">
    <source>
        <dbReference type="EMBL" id="KAK3741312.1"/>
    </source>
</evidence>
<protein>
    <submittedName>
        <fullName evidence="1">Uncharacterized protein</fullName>
    </submittedName>
</protein>
<accession>A0AAE0YDX9</accession>
<keyword evidence="2" id="KW-1185">Reference proteome</keyword>
<gene>
    <name evidence="1" type="ORF">RRG08_034357</name>
</gene>
<sequence>MPTLITSTERNNRMCWSSLRTEDSLPIQTLRDFSKIVWTVFTVPIIHKHNGKTDGCRSAPQMPWPGAGWACNDGLAVSIAMIILLYLRPPETLCPTSLDAVSRRPIGAHAEIAHAMPTKG</sequence>